<dbReference type="InParanoid" id="H3HCF9"/>
<dbReference type="AlphaFoldDB" id="H3HCF9"/>
<dbReference type="VEuPathDB" id="FungiDB:KRP22_4506"/>
<dbReference type="eggNOG" id="KOG2984">
    <property type="taxonomic scope" value="Eukaryota"/>
</dbReference>
<dbReference type="Gene3D" id="3.40.50.1820">
    <property type="entry name" value="alpha/beta hydrolase"/>
    <property type="match status" value="1"/>
</dbReference>
<dbReference type="EnsemblProtists" id="Phyra95132">
    <property type="protein sequence ID" value="Phyra95132"/>
    <property type="gene ID" value="Phyra95132"/>
</dbReference>
<dbReference type="SUPFAM" id="SSF53474">
    <property type="entry name" value="alpha/beta-Hydrolases"/>
    <property type="match status" value="1"/>
</dbReference>
<evidence type="ECO:0000259" key="1">
    <source>
        <dbReference type="Pfam" id="PF00561"/>
    </source>
</evidence>
<dbReference type="EMBL" id="DS566029">
    <property type="status" value="NOT_ANNOTATED_CDS"/>
    <property type="molecule type" value="Genomic_DNA"/>
</dbReference>
<dbReference type="Pfam" id="PF00561">
    <property type="entry name" value="Abhydrolase_1"/>
    <property type="match status" value="1"/>
</dbReference>
<dbReference type="VEuPathDB" id="FungiDB:KRP23_13793"/>
<accession>H3HCF9</accession>
<organism evidence="2 3">
    <name type="scientific">Phytophthora ramorum</name>
    <name type="common">Sudden oak death agent</name>
    <dbReference type="NCBI Taxonomy" id="164328"/>
    <lineage>
        <taxon>Eukaryota</taxon>
        <taxon>Sar</taxon>
        <taxon>Stramenopiles</taxon>
        <taxon>Oomycota</taxon>
        <taxon>Peronosporomycetes</taxon>
        <taxon>Peronosporales</taxon>
        <taxon>Peronosporaceae</taxon>
        <taxon>Phytophthora</taxon>
    </lineage>
</organism>
<dbReference type="InterPro" id="IPR000073">
    <property type="entry name" value="AB_hydrolase_1"/>
</dbReference>
<dbReference type="PANTHER" id="PTHR46331:SF2">
    <property type="entry name" value="VALACYCLOVIR HYDROLASE"/>
    <property type="match status" value="1"/>
</dbReference>
<reference evidence="3" key="1">
    <citation type="journal article" date="2006" name="Science">
        <title>Phytophthora genome sequences uncover evolutionary origins and mechanisms of pathogenesis.</title>
        <authorList>
            <person name="Tyler B.M."/>
            <person name="Tripathy S."/>
            <person name="Zhang X."/>
            <person name="Dehal P."/>
            <person name="Jiang R.H."/>
            <person name="Aerts A."/>
            <person name="Arredondo F.D."/>
            <person name="Baxter L."/>
            <person name="Bensasson D."/>
            <person name="Beynon J.L."/>
            <person name="Chapman J."/>
            <person name="Damasceno C.M."/>
            <person name="Dorrance A.E."/>
            <person name="Dou D."/>
            <person name="Dickerman A.W."/>
            <person name="Dubchak I.L."/>
            <person name="Garbelotto M."/>
            <person name="Gijzen M."/>
            <person name="Gordon S.G."/>
            <person name="Govers F."/>
            <person name="Grunwald N.J."/>
            <person name="Huang W."/>
            <person name="Ivors K.L."/>
            <person name="Jones R.W."/>
            <person name="Kamoun S."/>
            <person name="Krampis K."/>
            <person name="Lamour K.H."/>
            <person name="Lee M.K."/>
            <person name="McDonald W.H."/>
            <person name="Medina M."/>
            <person name="Meijer H.J."/>
            <person name="Nordberg E.K."/>
            <person name="Maclean D.J."/>
            <person name="Ospina-Giraldo M.D."/>
            <person name="Morris P.F."/>
            <person name="Phuntumart V."/>
            <person name="Putnam N.H."/>
            <person name="Rash S."/>
            <person name="Rose J.K."/>
            <person name="Sakihama Y."/>
            <person name="Salamov A.A."/>
            <person name="Savidor A."/>
            <person name="Scheuring C.F."/>
            <person name="Smith B.M."/>
            <person name="Sobral B.W."/>
            <person name="Terry A."/>
            <person name="Torto-Alalibo T.A."/>
            <person name="Win J."/>
            <person name="Xu Z."/>
            <person name="Zhang H."/>
            <person name="Grigoriev I.V."/>
            <person name="Rokhsar D.S."/>
            <person name="Boore J.L."/>
        </authorList>
    </citation>
    <scope>NUCLEOTIDE SEQUENCE [LARGE SCALE GENOMIC DNA]</scope>
    <source>
        <strain evidence="3">Pr102</strain>
    </source>
</reference>
<evidence type="ECO:0000313" key="2">
    <source>
        <dbReference type="EnsemblProtists" id="Phyra95132"/>
    </source>
</evidence>
<dbReference type="ESTHER" id="phyrm-h3hcf9">
    <property type="family name" value="Valacyclovir-hydrolase"/>
</dbReference>
<sequence length="289" mass="31517">MLPLRPLLRRFSTAPAGFRSLQLPVGASNAALSVVAPAAGSADQPALLCVPSTFGSAARDFRLQFASVPLTRSFALFGVDPRAPERDFGGSRVERDADEVMRAADALQLDSFSLLGCSHGANVSAVLAATHPERVSRLVLVNGNAFVSDEDLEDLEAHEDVTSWPQEMREAAQDKFGAENVQDKWSEMVEALRRVEREDGGDLYCGHLPFIKCKTLVVAGGQDKLVPSFHGEYLSERIMHSRLEVVPEGGHDLVLSEAERFNTLLESFLQEPDDKLTQSREFVAVPSKA</sequence>
<evidence type="ECO:0000313" key="3">
    <source>
        <dbReference type="Proteomes" id="UP000005238"/>
    </source>
</evidence>
<dbReference type="OMA" id="YTIICID"/>
<dbReference type="STRING" id="164328.H3HCF9"/>
<keyword evidence="3" id="KW-1185">Reference proteome</keyword>
<dbReference type="Proteomes" id="UP000005238">
    <property type="component" value="Unassembled WGS sequence"/>
</dbReference>
<protein>
    <recommendedName>
        <fullName evidence="1">AB hydrolase-1 domain-containing protein</fullName>
    </recommendedName>
</protein>
<reference evidence="2" key="2">
    <citation type="submission" date="2015-06" db="UniProtKB">
        <authorList>
            <consortium name="EnsemblProtists"/>
        </authorList>
    </citation>
    <scope>IDENTIFICATION</scope>
    <source>
        <strain evidence="2">Pr102</strain>
    </source>
</reference>
<proteinExistence type="predicted"/>
<dbReference type="InterPro" id="IPR029058">
    <property type="entry name" value="AB_hydrolase_fold"/>
</dbReference>
<dbReference type="HOGENOM" id="CLU_020336_42_0_1"/>
<name>H3HCF9_PHYRM</name>
<dbReference type="GO" id="GO:0017171">
    <property type="term" value="F:serine hydrolase activity"/>
    <property type="evidence" value="ECO:0000318"/>
    <property type="project" value="GO_Central"/>
</dbReference>
<dbReference type="PANTHER" id="PTHR46331">
    <property type="entry name" value="VALACYCLOVIR HYDROLASE"/>
    <property type="match status" value="1"/>
</dbReference>
<feature type="domain" description="AB hydrolase-1" evidence="1">
    <location>
        <begin position="73"/>
        <end position="174"/>
    </location>
</feature>